<dbReference type="Gene3D" id="3.20.20.80">
    <property type="entry name" value="Glycosidases"/>
    <property type="match status" value="1"/>
</dbReference>
<dbReference type="InterPro" id="IPR039743">
    <property type="entry name" value="6GAL/EXGAL"/>
</dbReference>
<dbReference type="InterPro" id="IPR039514">
    <property type="entry name" value="6GAL-like"/>
</dbReference>
<evidence type="ECO:0000313" key="4">
    <source>
        <dbReference type="Proteomes" id="UP000724874"/>
    </source>
</evidence>
<dbReference type="SUPFAM" id="SSF51445">
    <property type="entry name" value="(Trans)glycosidases"/>
    <property type="match status" value="1"/>
</dbReference>
<feature type="signal peptide" evidence="1">
    <location>
        <begin position="1"/>
        <end position="27"/>
    </location>
</feature>
<dbReference type="Pfam" id="PF14587">
    <property type="entry name" value="Glyco_hydr_30_2"/>
    <property type="match status" value="1"/>
</dbReference>
<dbReference type="OrthoDB" id="2012278at2759"/>
<evidence type="ECO:0000313" key="3">
    <source>
        <dbReference type="EMBL" id="KAF8898254.1"/>
    </source>
</evidence>
<dbReference type="EMBL" id="JADNYJ010000054">
    <property type="protein sequence ID" value="KAF8898254.1"/>
    <property type="molecule type" value="Genomic_DNA"/>
</dbReference>
<evidence type="ECO:0000256" key="1">
    <source>
        <dbReference type="SAM" id="SignalP"/>
    </source>
</evidence>
<name>A0A9P5TN64_GYMJU</name>
<dbReference type="GO" id="GO:0004553">
    <property type="term" value="F:hydrolase activity, hydrolyzing O-glycosyl compounds"/>
    <property type="evidence" value="ECO:0007669"/>
    <property type="project" value="InterPro"/>
</dbReference>
<feature type="domain" description="Endo-beta-1,6-galactanase-like" evidence="2">
    <location>
        <begin position="31"/>
        <end position="269"/>
    </location>
</feature>
<dbReference type="Proteomes" id="UP000724874">
    <property type="component" value="Unassembled WGS sequence"/>
</dbReference>
<protein>
    <submittedName>
        <fullName evidence="3">Endo-beta-1,6-galactanase</fullName>
    </submittedName>
</protein>
<evidence type="ECO:0000259" key="2">
    <source>
        <dbReference type="Pfam" id="PF14587"/>
    </source>
</evidence>
<dbReference type="PANTHER" id="PTHR42767:SF1">
    <property type="entry name" value="ENDO-BETA-1,6-GALACTANASE-LIKE DOMAIN-CONTAINING PROTEIN"/>
    <property type="match status" value="1"/>
</dbReference>
<sequence>MKSVLLSRYTGLLALVGTVLVPSPAAADSTTTIDPTSNFGTWQGWGVSLAWWGKAFGTRSDLADIFFSLNTPTFNGASVPGLGFNIARYNAGACSSNSVNGTTMASNSIPTSRMMDGYWIDWASADPTSASWSWGVDANQRSMMALAKARGANRFELFSNSPMWWMCSNHNPAGASGGENIQSWNIQNHAVYLATIAKYAHDNWGITFSSVEPFNEPSSAWWTATNNQEGSHFSTATQMQVIIYLRSELNKRGLTSTLVSASDENTYDLATSTWTAFNSTTRANIGRINVHGYQDTGGRRDLLYTAASSAGLQIWNSEYGDADATGQSLAQDLLLDFGWLHPVAWVYWQAIDGSGWGLIQGDITSNSLSSVAKKHYVLAHFTRHVREGMRILNTGSLSDTVAAAYDATNRKLIIVAANFGAAQYINFDLSKFSQPSSTGALVPRWSTHFTSSEQYAAYSDTYISGTEFWSYFDQNVIQTFEVDNISL</sequence>
<feature type="chain" id="PRO_5040250375" evidence="1">
    <location>
        <begin position="28"/>
        <end position="487"/>
    </location>
</feature>
<dbReference type="PANTHER" id="PTHR42767">
    <property type="entry name" value="ENDO-BETA-1,6-GALACTANASE"/>
    <property type="match status" value="1"/>
</dbReference>
<gene>
    <name evidence="3" type="ORF">CPB84DRAFT_1681389</name>
</gene>
<comment type="caution">
    <text evidence="3">The sequence shown here is derived from an EMBL/GenBank/DDBJ whole genome shotgun (WGS) entry which is preliminary data.</text>
</comment>
<accession>A0A9P5TN64</accession>
<dbReference type="InterPro" id="IPR017853">
    <property type="entry name" value="GH"/>
</dbReference>
<keyword evidence="1" id="KW-0732">Signal</keyword>
<organism evidence="3 4">
    <name type="scientific">Gymnopilus junonius</name>
    <name type="common">Spectacular rustgill mushroom</name>
    <name type="synonym">Gymnopilus spectabilis subsp. junonius</name>
    <dbReference type="NCBI Taxonomy" id="109634"/>
    <lineage>
        <taxon>Eukaryota</taxon>
        <taxon>Fungi</taxon>
        <taxon>Dikarya</taxon>
        <taxon>Basidiomycota</taxon>
        <taxon>Agaricomycotina</taxon>
        <taxon>Agaricomycetes</taxon>
        <taxon>Agaricomycetidae</taxon>
        <taxon>Agaricales</taxon>
        <taxon>Agaricineae</taxon>
        <taxon>Hymenogastraceae</taxon>
        <taxon>Gymnopilus</taxon>
    </lineage>
</organism>
<reference evidence="3" key="1">
    <citation type="submission" date="2020-11" db="EMBL/GenBank/DDBJ databases">
        <authorList>
            <consortium name="DOE Joint Genome Institute"/>
            <person name="Ahrendt S."/>
            <person name="Riley R."/>
            <person name="Andreopoulos W."/>
            <person name="LaButti K."/>
            <person name="Pangilinan J."/>
            <person name="Ruiz-duenas F.J."/>
            <person name="Barrasa J.M."/>
            <person name="Sanchez-Garcia M."/>
            <person name="Camarero S."/>
            <person name="Miyauchi S."/>
            <person name="Serrano A."/>
            <person name="Linde D."/>
            <person name="Babiker R."/>
            <person name="Drula E."/>
            <person name="Ayuso-Fernandez I."/>
            <person name="Pacheco R."/>
            <person name="Padilla G."/>
            <person name="Ferreira P."/>
            <person name="Barriuso J."/>
            <person name="Kellner H."/>
            <person name="Castanera R."/>
            <person name="Alfaro M."/>
            <person name="Ramirez L."/>
            <person name="Pisabarro A.G."/>
            <person name="Kuo A."/>
            <person name="Tritt A."/>
            <person name="Lipzen A."/>
            <person name="He G."/>
            <person name="Yan M."/>
            <person name="Ng V."/>
            <person name="Cullen D."/>
            <person name="Martin F."/>
            <person name="Rosso M.-N."/>
            <person name="Henrissat B."/>
            <person name="Hibbett D."/>
            <person name="Martinez A.T."/>
            <person name="Grigoriev I.V."/>
        </authorList>
    </citation>
    <scope>NUCLEOTIDE SEQUENCE</scope>
    <source>
        <strain evidence="3">AH 44721</strain>
    </source>
</reference>
<dbReference type="AlphaFoldDB" id="A0A9P5TN64"/>
<keyword evidence="4" id="KW-1185">Reference proteome</keyword>
<proteinExistence type="predicted"/>